<organism evidence="1 2">
    <name type="scientific">Prevotella bivia</name>
    <dbReference type="NCBI Taxonomy" id="28125"/>
    <lineage>
        <taxon>Bacteria</taxon>
        <taxon>Pseudomonadati</taxon>
        <taxon>Bacteroidota</taxon>
        <taxon>Bacteroidia</taxon>
        <taxon>Bacteroidales</taxon>
        <taxon>Prevotellaceae</taxon>
        <taxon>Prevotella</taxon>
    </lineage>
</organism>
<reference evidence="1 2" key="1">
    <citation type="submission" date="2016-02" db="EMBL/GenBank/DDBJ databases">
        <authorList>
            <person name="Wen L."/>
            <person name="He K."/>
            <person name="Yang H."/>
        </authorList>
    </citation>
    <scope>NUCLEOTIDE SEQUENCE [LARGE SCALE GENOMIC DNA]</scope>
    <source>
        <strain evidence="1 2">GED7880</strain>
    </source>
</reference>
<accession>A0A137ST74</accession>
<protein>
    <submittedName>
        <fullName evidence="1">Uncharacterized protein</fullName>
    </submittedName>
</protein>
<sequence>MNDVSICSKKKRTVQVKNGAPRVSQCRAFALDDISIYTYLSIFTMQRYEERDRMAIPKNRYFYAAK</sequence>
<name>A0A137ST74_9BACT</name>
<dbReference type="STRING" id="28125.HMPREF3202_01651"/>
<dbReference type="AlphaFoldDB" id="A0A137ST74"/>
<evidence type="ECO:0000313" key="2">
    <source>
        <dbReference type="Proteomes" id="UP000070093"/>
    </source>
</evidence>
<gene>
    <name evidence="1" type="ORF">HMPREF3202_01651</name>
</gene>
<evidence type="ECO:0000313" key="1">
    <source>
        <dbReference type="EMBL" id="KXO15603.1"/>
    </source>
</evidence>
<dbReference type="PATRIC" id="fig|28125.4.peg.1640"/>
<dbReference type="EMBL" id="LTAG01000099">
    <property type="protein sequence ID" value="KXO15603.1"/>
    <property type="molecule type" value="Genomic_DNA"/>
</dbReference>
<dbReference type="Proteomes" id="UP000070093">
    <property type="component" value="Unassembled WGS sequence"/>
</dbReference>
<comment type="caution">
    <text evidence="1">The sequence shown here is derived from an EMBL/GenBank/DDBJ whole genome shotgun (WGS) entry which is preliminary data.</text>
</comment>
<proteinExistence type="predicted"/>